<dbReference type="PANTHER" id="PTHR36978">
    <property type="entry name" value="P-LOOP CONTAINING NUCLEOTIDE TRIPHOSPHATE HYDROLASE"/>
    <property type="match status" value="1"/>
</dbReference>
<organism evidence="1 2">
    <name type="scientific">Purpureocillium lilacinum</name>
    <name type="common">Paecilomyces lilacinus</name>
    <dbReference type="NCBI Taxonomy" id="33203"/>
    <lineage>
        <taxon>Eukaryota</taxon>
        <taxon>Fungi</taxon>
        <taxon>Dikarya</taxon>
        <taxon>Ascomycota</taxon>
        <taxon>Pezizomycotina</taxon>
        <taxon>Sordariomycetes</taxon>
        <taxon>Hypocreomycetidae</taxon>
        <taxon>Hypocreales</taxon>
        <taxon>Ophiocordycipitaceae</taxon>
        <taxon>Purpureocillium</taxon>
    </lineage>
</organism>
<dbReference type="InterPro" id="IPR040632">
    <property type="entry name" value="Sulfotransfer_4"/>
</dbReference>
<accession>A0A2U3DU77</accession>
<evidence type="ECO:0000313" key="2">
    <source>
        <dbReference type="Proteomes" id="UP000245956"/>
    </source>
</evidence>
<dbReference type="PANTHER" id="PTHR36978:SF4">
    <property type="entry name" value="P-LOOP CONTAINING NUCLEOSIDE TRIPHOSPHATE HYDROLASE PROTEIN"/>
    <property type="match status" value="1"/>
</dbReference>
<protein>
    <recommendedName>
        <fullName evidence="3">NAD dependent epimerase/dehydratase</fullName>
    </recommendedName>
</protein>
<evidence type="ECO:0008006" key="3">
    <source>
        <dbReference type="Google" id="ProtNLM"/>
    </source>
</evidence>
<dbReference type="InterPro" id="IPR027417">
    <property type="entry name" value="P-loop_NTPase"/>
</dbReference>
<dbReference type="AlphaFoldDB" id="A0A2U3DU77"/>
<evidence type="ECO:0000313" key="1">
    <source>
        <dbReference type="EMBL" id="PWI65799.1"/>
    </source>
</evidence>
<dbReference type="SUPFAM" id="SSF52540">
    <property type="entry name" value="P-loop containing nucleoside triphosphate hydrolases"/>
    <property type="match status" value="1"/>
</dbReference>
<dbReference type="EMBL" id="LCWV01000030">
    <property type="protein sequence ID" value="PWI65799.1"/>
    <property type="molecule type" value="Genomic_DNA"/>
</dbReference>
<dbReference type="Proteomes" id="UP000245956">
    <property type="component" value="Unassembled WGS sequence"/>
</dbReference>
<proteinExistence type="predicted"/>
<dbReference type="Gene3D" id="3.40.50.300">
    <property type="entry name" value="P-loop containing nucleotide triphosphate hydrolases"/>
    <property type="match status" value="1"/>
</dbReference>
<name>A0A2U3DU77_PURLI</name>
<comment type="caution">
    <text evidence="1">The sequence shown here is derived from an EMBL/GenBank/DDBJ whole genome shotgun (WGS) entry which is preliminary data.</text>
</comment>
<dbReference type="Pfam" id="PF17784">
    <property type="entry name" value="Sulfotransfer_4"/>
    <property type="match status" value="1"/>
</dbReference>
<sequence length="304" mass="34451">MSRQIDTMHMPLKRRNMKVVIVSASRAMQMLGYSPYHMKEVLLHGSGHMKVLIEAIRAEHNRFSGIQRYRKEDYAKWFANYDVSRVHRLTQRVQSLTGPQCLIEVPFFMGSEAIEAYVDDPDVKFILTERDPDRWVSSINNTVAGVVQMASAFPIRLLKHFNDDLYYFFLLNELIYASISDCTLPGDAENRPNMRRNYMSYIAMVKRTVPSDRLCQIQLENGLGWNEICPFLGIDVPDEEYPRGNEPAKFQALVGDWLRPRMASAALKLAGLVTVSATAGAGLWVCRKTVKAAVSTGLAALSRP</sequence>
<gene>
    <name evidence="1" type="ORF">PCL_06770</name>
</gene>
<reference evidence="1 2" key="1">
    <citation type="journal article" date="2016" name="Front. Microbiol.">
        <title>Genome and transcriptome sequences reveal the specific parasitism of the nematophagous Purpureocillium lilacinum 36-1.</title>
        <authorList>
            <person name="Xie J."/>
            <person name="Li S."/>
            <person name="Mo C."/>
            <person name="Xiao X."/>
            <person name="Peng D."/>
            <person name="Wang G."/>
            <person name="Xiao Y."/>
        </authorList>
    </citation>
    <scope>NUCLEOTIDE SEQUENCE [LARGE SCALE GENOMIC DNA]</scope>
    <source>
        <strain evidence="1 2">36-1</strain>
    </source>
</reference>